<protein>
    <recommendedName>
        <fullName evidence="19">CCR4-Not complex 3'-5'-exoribonuclease subunit Ccr4</fullName>
        <ecNumber evidence="6">3.1.13.4</ecNumber>
    </recommendedName>
    <alternativeName>
        <fullName evidence="20">Carbon catabolite repressor protein 4</fullName>
    </alternativeName>
    <alternativeName>
        <fullName evidence="21">Cytoplasmic deadenylase</fullName>
    </alternativeName>
    <alternativeName>
        <fullName evidence="22">Glucose-repressible alcohol dehydrogenase transcriptional effector</fullName>
    </alternativeName>
</protein>
<dbReference type="InterPro" id="IPR036691">
    <property type="entry name" value="Endo/exonu/phosph_ase_sf"/>
</dbReference>
<keyword evidence="17" id="KW-0804">Transcription</keyword>
<dbReference type="GO" id="GO:0003723">
    <property type="term" value="F:RNA binding"/>
    <property type="evidence" value="ECO:0007669"/>
    <property type="project" value="UniProtKB-KW"/>
</dbReference>
<evidence type="ECO:0000256" key="20">
    <source>
        <dbReference type="ARBA" id="ARBA00030493"/>
    </source>
</evidence>
<dbReference type="Pfam" id="PF03372">
    <property type="entry name" value="Exo_endo_phos"/>
    <property type="match status" value="2"/>
</dbReference>
<evidence type="ECO:0000256" key="2">
    <source>
        <dbReference type="ARBA" id="ARBA00001946"/>
    </source>
</evidence>
<dbReference type="InterPro" id="IPR032675">
    <property type="entry name" value="LRR_dom_sf"/>
</dbReference>
<dbReference type="AlphaFoldDB" id="A0A9P4VPT3"/>
<proteinExistence type="inferred from homology"/>
<evidence type="ECO:0000256" key="16">
    <source>
        <dbReference type="ARBA" id="ARBA00023015"/>
    </source>
</evidence>
<organism evidence="26 27">
    <name type="scientific">Patellaria atrata CBS 101060</name>
    <dbReference type="NCBI Taxonomy" id="1346257"/>
    <lineage>
        <taxon>Eukaryota</taxon>
        <taxon>Fungi</taxon>
        <taxon>Dikarya</taxon>
        <taxon>Ascomycota</taxon>
        <taxon>Pezizomycotina</taxon>
        <taxon>Dothideomycetes</taxon>
        <taxon>Dothideomycetes incertae sedis</taxon>
        <taxon>Patellariales</taxon>
        <taxon>Patellariaceae</taxon>
        <taxon>Patellaria</taxon>
    </lineage>
</organism>
<accession>A0A9P4VPT3</accession>
<dbReference type="PANTHER" id="PTHR12121:SF100">
    <property type="entry name" value="POLY(A)-SPECIFIC RIBONUCLEASE"/>
    <property type="match status" value="1"/>
</dbReference>
<dbReference type="Gene3D" id="3.60.10.10">
    <property type="entry name" value="Endonuclease/exonuclease/phosphatase"/>
    <property type="match status" value="1"/>
</dbReference>
<gene>
    <name evidence="26" type="ORF">M501DRAFT_941219</name>
</gene>
<evidence type="ECO:0000256" key="7">
    <source>
        <dbReference type="ARBA" id="ARBA00022490"/>
    </source>
</evidence>
<dbReference type="Proteomes" id="UP000799429">
    <property type="component" value="Unassembled WGS sequence"/>
</dbReference>
<feature type="region of interest" description="Disordered" evidence="24">
    <location>
        <begin position="21"/>
        <end position="168"/>
    </location>
</feature>
<sequence>MADGPYRFQQGAGHFYYSQHNQQNHHQRHGQRAGSPVNNTRIGGFSNDTPSPSRSPGPQSPAHNTYGMYNQGHHQHGQHGMMNGGTGHQRYAMQMSMSKQYQHQNHHNQGHQHQQAQDHAGHGHGAHVGGHQHNLSSGGMSNVQPHFNQHHMQNGTPSSLHSGLNKPPTEHWTLQLQLAQGAREMTMAHSHARNHPMVNKSIVAGVSSGMKERDKEERNRAGGETNDAGRQKQVWAALDFGGQNLKVISPTLFGYPFLTKLFLNANKLSYLPSAIGRLRNLTQLDLSLNQLTELPPEVGMLVNLRELLVIDNNLETLPFEMGSLYQLEILGVEGNPLHDDFKSIIVEHGTGELIKHLREQAPGPEPPRDRDWISLDDSLENLDDRFSVISWNTLCDKYATQSQYGYTPSAALDWGHRKEVILDEIRNRNADIICLQEVDLESFNDFFRSALAHNDYKGVFWNKSRAKTMGEREAKLVDGCATFYRNKRFILLDKQLIAFGNIAINRPDMKGEHDIFNRVMPRDDIAVVCFFEDRMKGTRLIVVNAHVFWDPVFKDVKVVQVAILMEQITKLAEQYAKWPPCKDKALYRFADEDKIGEESAELPEEPAPSMEYGEGPQIPLIMCGDYNSLPNDSGVYELLASGSLSSAHSDLNGRKYGNFTRDGMSHPFSLRSAYNHVGELNFTNYTPTFTGVIDYIWYSTNALNVTGLLGEIDKEYLQRVPGFPNYHFPSDHLALQAQFSVKGRKEKKIVEADFGPSSRDRRT</sequence>
<evidence type="ECO:0000313" key="26">
    <source>
        <dbReference type="EMBL" id="KAF2835829.1"/>
    </source>
</evidence>
<name>A0A9P4VPT3_9PEZI</name>
<evidence type="ECO:0000256" key="19">
    <source>
        <dbReference type="ARBA" id="ARBA00023475"/>
    </source>
</evidence>
<keyword evidence="27" id="KW-1185">Reference proteome</keyword>
<evidence type="ECO:0000256" key="24">
    <source>
        <dbReference type="SAM" id="MobiDB-lite"/>
    </source>
</evidence>
<evidence type="ECO:0000256" key="5">
    <source>
        <dbReference type="ARBA" id="ARBA00010774"/>
    </source>
</evidence>
<comment type="similarity">
    <text evidence="5">Belongs to the CCR4/nocturin family.</text>
</comment>
<keyword evidence="15" id="KW-0694">RNA-binding</keyword>
<evidence type="ECO:0000259" key="25">
    <source>
        <dbReference type="Pfam" id="PF03372"/>
    </source>
</evidence>
<feature type="region of interest" description="Disordered" evidence="24">
    <location>
        <begin position="206"/>
        <end position="228"/>
    </location>
</feature>
<dbReference type="InterPro" id="IPR003591">
    <property type="entry name" value="Leu-rich_rpt_typical-subtyp"/>
</dbReference>
<comment type="function">
    <text evidence="23">Acts as a catalytic component of the CCR4-NOT core complex, which in the nucleus seems to be a general transcription factor, and in the cytoplasm the major mRNA deadenylase involved in mRNA turnover. Ccr4 has 3'-5' RNase activity with a strong preference for polyadenylated substrates and also low exonuclease activity towards single-stranded DNA.</text>
</comment>
<feature type="compositionally biased region" description="Polar residues" evidence="24">
    <location>
        <begin position="36"/>
        <end position="49"/>
    </location>
</feature>
<evidence type="ECO:0000256" key="13">
    <source>
        <dbReference type="ARBA" id="ARBA00022839"/>
    </source>
</evidence>
<dbReference type="PROSITE" id="PS51450">
    <property type="entry name" value="LRR"/>
    <property type="match status" value="1"/>
</dbReference>
<dbReference type="EMBL" id="MU006106">
    <property type="protein sequence ID" value="KAF2835829.1"/>
    <property type="molecule type" value="Genomic_DNA"/>
</dbReference>
<keyword evidence="11" id="KW-0677">Repeat</keyword>
<keyword evidence="13" id="KW-0269">Exonuclease</keyword>
<dbReference type="SMART" id="SM00369">
    <property type="entry name" value="LRR_TYP"/>
    <property type="match status" value="3"/>
</dbReference>
<keyword evidence="18" id="KW-0539">Nucleus</keyword>
<keyword evidence="14" id="KW-0460">Magnesium</keyword>
<dbReference type="EC" id="3.1.13.4" evidence="6"/>
<dbReference type="OrthoDB" id="428734at2759"/>
<evidence type="ECO:0000256" key="6">
    <source>
        <dbReference type="ARBA" id="ARBA00012161"/>
    </source>
</evidence>
<evidence type="ECO:0000256" key="23">
    <source>
        <dbReference type="ARBA" id="ARBA00045495"/>
    </source>
</evidence>
<evidence type="ECO:0000256" key="8">
    <source>
        <dbReference type="ARBA" id="ARBA00022614"/>
    </source>
</evidence>
<evidence type="ECO:0000256" key="3">
    <source>
        <dbReference type="ARBA" id="ARBA00004123"/>
    </source>
</evidence>
<dbReference type="GO" id="GO:0005634">
    <property type="term" value="C:nucleus"/>
    <property type="evidence" value="ECO:0007669"/>
    <property type="project" value="UniProtKB-SubCell"/>
</dbReference>
<evidence type="ECO:0000313" key="27">
    <source>
        <dbReference type="Proteomes" id="UP000799429"/>
    </source>
</evidence>
<dbReference type="InterPro" id="IPR050410">
    <property type="entry name" value="CCR4/nocturin_mRNA_transcr"/>
</dbReference>
<dbReference type="GO" id="GO:0046872">
    <property type="term" value="F:metal ion binding"/>
    <property type="evidence" value="ECO:0007669"/>
    <property type="project" value="UniProtKB-KW"/>
</dbReference>
<dbReference type="InterPro" id="IPR001611">
    <property type="entry name" value="Leu-rich_rpt"/>
</dbReference>
<comment type="cofactor">
    <cofactor evidence="2">
        <name>Mg(2+)</name>
        <dbReference type="ChEBI" id="CHEBI:18420"/>
    </cofactor>
</comment>
<comment type="catalytic activity">
    <reaction evidence="1">
        <text>Exonucleolytic cleavage of poly(A) to 5'-AMP.</text>
        <dbReference type="EC" id="3.1.13.4"/>
    </reaction>
</comment>
<dbReference type="InterPro" id="IPR005135">
    <property type="entry name" value="Endo/exonuclease/phosphatase"/>
</dbReference>
<dbReference type="Gene3D" id="3.80.10.10">
    <property type="entry name" value="Ribonuclease Inhibitor"/>
    <property type="match status" value="1"/>
</dbReference>
<keyword evidence="8" id="KW-0433">Leucine-rich repeat</keyword>
<evidence type="ECO:0000256" key="17">
    <source>
        <dbReference type="ARBA" id="ARBA00023163"/>
    </source>
</evidence>
<evidence type="ECO:0000256" key="21">
    <source>
        <dbReference type="ARBA" id="ARBA00031469"/>
    </source>
</evidence>
<feature type="compositionally biased region" description="Low complexity" evidence="24">
    <location>
        <begin position="60"/>
        <end position="72"/>
    </location>
</feature>
<evidence type="ECO:0000256" key="15">
    <source>
        <dbReference type="ARBA" id="ARBA00022884"/>
    </source>
</evidence>
<feature type="compositionally biased region" description="Basic and acidic residues" evidence="24">
    <location>
        <begin position="210"/>
        <end position="221"/>
    </location>
</feature>
<evidence type="ECO:0000256" key="18">
    <source>
        <dbReference type="ARBA" id="ARBA00023242"/>
    </source>
</evidence>
<dbReference type="CDD" id="cd09097">
    <property type="entry name" value="Deadenylase_CCR4"/>
    <property type="match status" value="1"/>
</dbReference>
<keyword evidence="7" id="KW-0963">Cytoplasm</keyword>
<feature type="domain" description="Endonuclease/exonuclease/phosphatase" evidence="25">
    <location>
        <begin position="389"/>
        <end position="499"/>
    </location>
</feature>
<feature type="compositionally biased region" description="Polar residues" evidence="24">
    <location>
        <begin position="135"/>
        <end position="162"/>
    </location>
</feature>
<keyword evidence="9" id="KW-0540">Nuclease</keyword>
<evidence type="ECO:0000256" key="9">
    <source>
        <dbReference type="ARBA" id="ARBA00022722"/>
    </source>
</evidence>
<evidence type="ECO:0000256" key="14">
    <source>
        <dbReference type="ARBA" id="ARBA00022842"/>
    </source>
</evidence>
<dbReference type="SUPFAM" id="SSF52058">
    <property type="entry name" value="L domain-like"/>
    <property type="match status" value="1"/>
</dbReference>
<evidence type="ECO:0000256" key="11">
    <source>
        <dbReference type="ARBA" id="ARBA00022737"/>
    </source>
</evidence>
<dbReference type="FunFam" id="3.60.10.10:FF:000037">
    <property type="entry name" value="Glucose-repressible alcohol dehydrogenase transcriptional effector"/>
    <property type="match status" value="1"/>
</dbReference>
<dbReference type="SUPFAM" id="SSF56219">
    <property type="entry name" value="DNase I-like"/>
    <property type="match status" value="1"/>
</dbReference>
<reference evidence="26" key="1">
    <citation type="journal article" date="2020" name="Stud. Mycol.">
        <title>101 Dothideomycetes genomes: a test case for predicting lifestyles and emergence of pathogens.</title>
        <authorList>
            <person name="Haridas S."/>
            <person name="Albert R."/>
            <person name="Binder M."/>
            <person name="Bloem J."/>
            <person name="Labutti K."/>
            <person name="Salamov A."/>
            <person name="Andreopoulos B."/>
            <person name="Baker S."/>
            <person name="Barry K."/>
            <person name="Bills G."/>
            <person name="Bluhm B."/>
            <person name="Cannon C."/>
            <person name="Castanera R."/>
            <person name="Culley D."/>
            <person name="Daum C."/>
            <person name="Ezra D."/>
            <person name="Gonzalez J."/>
            <person name="Henrissat B."/>
            <person name="Kuo A."/>
            <person name="Liang C."/>
            <person name="Lipzen A."/>
            <person name="Lutzoni F."/>
            <person name="Magnuson J."/>
            <person name="Mondo S."/>
            <person name="Nolan M."/>
            <person name="Ohm R."/>
            <person name="Pangilinan J."/>
            <person name="Park H.-J."/>
            <person name="Ramirez L."/>
            <person name="Alfaro M."/>
            <person name="Sun H."/>
            <person name="Tritt A."/>
            <person name="Yoshinaga Y."/>
            <person name="Zwiers L.-H."/>
            <person name="Turgeon B."/>
            <person name="Goodwin S."/>
            <person name="Spatafora J."/>
            <person name="Crous P."/>
            <person name="Grigoriev I."/>
        </authorList>
    </citation>
    <scope>NUCLEOTIDE SEQUENCE</scope>
    <source>
        <strain evidence="26">CBS 101060</strain>
    </source>
</reference>
<evidence type="ECO:0000256" key="22">
    <source>
        <dbReference type="ARBA" id="ARBA00033317"/>
    </source>
</evidence>
<comment type="subcellular location">
    <subcellularLocation>
        <location evidence="4">Cytoplasm</location>
    </subcellularLocation>
    <subcellularLocation>
        <location evidence="3">Nucleus</location>
    </subcellularLocation>
</comment>
<dbReference type="GO" id="GO:0004535">
    <property type="term" value="F:poly(A)-specific ribonuclease activity"/>
    <property type="evidence" value="ECO:0007669"/>
    <property type="project" value="UniProtKB-EC"/>
</dbReference>
<evidence type="ECO:0000256" key="12">
    <source>
        <dbReference type="ARBA" id="ARBA00022801"/>
    </source>
</evidence>
<keyword evidence="16" id="KW-0805">Transcription regulation</keyword>
<evidence type="ECO:0000256" key="10">
    <source>
        <dbReference type="ARBA" id="ARBA00022723"/>
    </source>
</evidence>
<keyword evidence="10" id="KW-0479">Metal-binding</keyword>
<evidence type="ECO:0000256" key="1">
    <source>
        <dbReference type="ARBA" id="ARBA00001663"/>
    </source>
</evidence>
<feature type="domain" description="Endonuclease/exonuclease/phosphatase" evidence="25">
    <location>
        <begin position="614"/>
        <end position="732"/>
    </location>
</feature>
<evidence type="ECO:0000256" key="4">
    <source>
        <dbReference type="ARBA" id="ARBA00004496"/>
    </source>
</evidence>
<dbReference type="PANTHER" id="PTHR12121">
    <property type="entry name" value="CARBON CATABOLITE REPRESSOR PROTEIN 4"/>
    <property type="match status" value="1"/>
</dbReference>
<comment type="caution">
    <text evidence="26">The sequence shown here is derived from an EMBL/GenBank/DDBJ whole genome shotgun (WGS) entry which is preliminary data.</text>
</comment>
<dbReference type="GO" id="GO:0005737">
    <property type="term" value="C:cytoplasm"/>
    <property type="evidence" value="ECO:0007669"/>
    <property type="project" value="UniProtKB-SubCell"/>
</dbReference>
<keyword evidence="12" id="KW-0378">Hydrolase</keyword>
<dbReference type="FunFam" id="3.80.10.10:FF:000447">
    <property type="entry name" value="Glucose-repressible alcohol dehydrogenase transcriptional effector"/>
    <property type="match status" value="1"/>
</dbReference>